<evidence type="ECO:0000313" key="5">
    <source>
        <dbReference type="EnsemblMetazoa" id="LLOJ006356-PA"/>
    </source>
</evidence>
<dbReference type="Gene3D" id="3.30.70.1620">
    <property type="match status" value="1"/>
</dbReference>
<evidence type="ECO:0000256" key="2">
    <source>
        <dbReference type="SAM" id="Coils"/>
    </source>
</evidence>
<dbReference type="GO" id="GO:0005524">
    <property type="term" value="F:ATP binding"/>
    <property type="evidence" value="ECO:0007669"/>
    <property type="project" value="InterPro"/>
</dbReference>
<reference evidence="5" key="3">
    <citation type="submission" date="2020-05" db="UniProtKB">
        <authorList>
            <consortium name="EnsemblMetazoa"/>
        </authorList>
    </citation>
    <scope>IDENTIFICATION</scope>
    <source>
        <strain evidence="5">Jacobina</strain>
    </source>
</reference>
<dbReference type="VEuPathDB" id="VectorBase:LLOJ006356"/>
<dbReference type="Gene3D" id="3.40.50.300">
    <property type="entry name" value="P-loop containing nucleotide triphosphate hydrolases"/>
    <property type="match status" value="2"/>
</dbReference>
<dbReference type="EMBL" id="GITU01008752">
    <property type="protein sequence ID" value="MBC1177455.1"/>
    <property type="molecule type" value="Transcribed_RNA"/>
</dbReference>
<dbReference type="VEuPathDB" id="VectorBase:LLONM1_004278"/>
<dbReference type="Gene3D" id="1.20.5.340">
    <property type="match status" value="1"/>
</dbReference>
<dbReference type="Gene3D" id="1.20.1060.20">
    <property type="match status" value="1"/>
</dbReference>
<feature type="coiled-coil region" evidence="2">
    <location>
        <begin position="84"/>
        <end position="153"/>
    </location>
</feature>
<evidence type="ECO:0000313" key="6">
    <source>
        <dbReference type="Proteomes" id="UP000092461"/>
    </source>
</evidence>
<dbReference type="PIRSF" id="PIRSF005719">
    <property type="entry name" value="SMC"/>
    <property type="match status" value="1"/>
</dbReference>
<dbReference type="GO" id="GO:0005694">
    <property type="term" value="C:chromosome"/>
    <property type="evidence" value="ECO:0007669"/>
    <property type="project" value="InterPro"/>
</dbReference>
<dbReference type="InterPro" id="IPR003395">
    <property type="entry name" value="RecF/RecN/SMC_N"/>
</dbReference>
<dbReference type="SMART" id="SM00968">
    <property type="entry name" value="SMC_hinge"/>
    <property type="match status" value="1"/>
</dbReference>
<name>A0A1B0CNN4_LUTLO</name>
<dbReference type="InterPro" id="IPR010935">
    <property type="entry name" value="SMC_hinge"/>
</dbReference>
<accession>A0A1B0CNN4</accession>
<organism evidence="5 6">
    <name type="scientific">Lutzomyia longipalpis</name>
    <name type="common">Sand fly</name>
    <dbReference type="NCBI Taxonomy" id="7200"/>
    <lineage>
        <taxon>Eukaryota</taxon>
        <taxon>Metazoa</taxon>
        <taxon>Ecdysozoa</taxon>
        <taxon>Arthropoda</taxon>
        <taxon>Hexapoda</taxon>
        <taxon>Insecta</taxon>
        <taxon>Pterygota</taxon>
        <taxon>Neoptera</taxon>
        <taxon>Endopterygota</taxon>
        <taxon>Diptera</taxon>
        <taxon>Nematocera</taxon>
        <taxon>Psychodoidea</taxon>
        <taxon>Psychodidae</taxon>
        <taxon>Lutzomyia</taxon>
        <taxon>Lutzomyia</taxon>
    </lineage>
</organism>
<proteinExistence type="predicted"/>
<sequence length="1013" mass="115182">MYIKSIILDGFKSYGKRTEIHGFDKEFNAITGLNGTGKSNILDSICFVLGITNLTQQDSGGDLKEKEAKLSDLNKEDSTMSGKVKALRDKLEAERKKHKHLKKSIEDDQKLLATKNAQLGATDSSFHVMADENEKLKQALEAAQNRVEAITAGVSTTADGQSVTLQEQLMASKQLVSTSTTKIQDCQAEMKHLTKLVKEKQSEKRTADNAYESDRELVRNLERDITKLTASLRGIDYEDGTLEELQNRRIALSGEIQNMRKLLDQKGSHRFDFQYRDPEQNFNRNRVKGRLCNLFTVKDKRFCLALGICAGGSLYNVVTDTDATSKMILQRGDLQTRTTMVPLNKISGKSVAPATVQMAEKVGGKENVHHALSLIEFHRDLEPVMRYVFGSTFICKDINVAKQVTYHRNIMTRCVTLDGDVVDPSGSLSGGARPKGGAVLLDVAEIKELKTAYNAKKAELQAIENQMGQLQKIAGEYNQLKQQLEMRQHELEVVNSRLANSTFQVQQSEIGEMKSKIESLEKELNEAKEVLQREKENIKLLEAQLADSKGYRERQLKQAKKDLADCQKKYNESSNHWKKKKEQNDVMNLEIEQLTAAVTTSTAQLATIEADLQQMEAEIEEFAGRNRDLTERIASLKDEVRTMKEHISSQNREIHTKTNQIEKLTKEIQTLQLEIKKKESDLGKVKNEGKTAEDQKASLEKKYPWILEDKEYFGAKGTKYDYSQEDPKTAEKKLYKMQELKDKMSRTINEKAMMLLEREEEEFKEVMKRKDMLGADRNKIMQTMNEIDEKKKAEVKKACMEVGQNFSQIFSTILPGAEAKLIPVAGDYLKGIETQKRTEKKLYKMQELKDKMSRTINEKAMMLLEREEEEFKEVMKRKDMLGADRNKIMQTMNEIDEKKKAEVKKACMEVGFNGVWKETLTELSGGQRSLVALSLVLAMLKYNPAPIYILDEVDAALDLSHTQNIGTMLKQHFKKSQFIIVSLKDGMFSNANVVFRTKFEDGMSGVIRTVNRK</sequence>
<dbReference type="EMBL" id="AJWK01020573">
    <property type="status" value="NOT_ANNOTATED_CDS"/>
    <property type="molecule type" value="Genomic_DNA"/>
</dbReference>
<dbReference type="Proteomes" id="UP000092461">
    <property type="component" value="Unassembled WGS sequence"/>
</dbReference>
<feature type="coiled-coil region" evidence="2">
    <location>
        <begin position="737"/>
        <end position="776"/>
    </location>
</feature>
<dbReference type="SUPFAM" id="SSF52540">
    <property type="entry name" value="P-loop containing nucleoside triphosphate hydrolases"/>
    <property type="match status" value="1"/>
</dbReference>
<keyword evidence="1 2" id="KW-0175">Coiled coil</keyword>
<protein>
    <submittedName>
        <fullName evidence="4">Putative structural maintenance of chromosome protein 2 chromosome condensation complex condensin</fullName>
    </submittedName>
</protein>
<dbReference type="PANTHER" id="PTHR43977">
    <property type="entry name" value="STRUCTURAL MAINTENANCE OF CHROMOSOMES PROTEIN 3"/>
    <property type="match status" value="1"/>
</dbReference>
<feature type="coiled-coil region" evidence="2">
    <location>
        <begin position="845"/>
        <end position="884"/>
    </location>
</feature>
<keyword evidence="6" id="KW-1185">Reference proteome</keyword>
<dbReference type="GO" id="GO:0016887">
    <property type="term" value="F:ATP hydrolysis activity"/>
    <property type="evidence" value="ECO:0007669"/>
    <property type="project" value="InterPro"/>
</dbReference>
<dbReference type="GO" id="GO:0051276">
    <property type="term" value="P:chromosome organization"/>
    <property type="evidence" value="ECO:0007669"/>
    <property type="project" value="InterPro"/>
</dbReference>
<dbReference type="VEuPathDB" id="VectorBase:LLONM1_004886"/>
<evidence type="ECO:0000259" key="3">
    <source>
        <dbReference type="SMART" id="SM00968"/>
    </source>
</evidence>
<dbReference type="Pfam" id="PF02463">
    <property type="entry name" value="SMC_N"/>
    <property type="match status" value="1"/>
</dbReference>
<dbReference type="InterPro" id="IPR024704">
    <property type="entry name" value="SMC"/>
</dbReference>
<dbReference type="AlphaFoldDB" id="A0A1B0CNN4"/>
<evidence type="ECO:0000313" key="4">
    <source>
        <dbReference type="EMBL" id="MBC1177455.1"/>
    </source>
</evidence>
<feature type="coiled-coil region" evidence="2">
    <location>
        <begin position="446"/>
        <end position="702"/>
    </location>
</feature>
<dbReference type="EnsemblMetazoa" id="LLOJ006356-RA">
    <property type="protein sequence ID" value="LLOJ006356-PA"/>
    <property type="gene ID" value="LLOJ006356"/>
</dbReference>
<dbReference type="EMBL" id="AJWK01020571">
    <property type="status" value="NOT_ANNOTATED_CDS"/>
    <property type="molecule type" value="Genomic_DNA"/>
</dbReference>
<evidence type="ECO:0000256" key="1">
    <source>
        <dbReference type="ARBA" id="ARBA00023054"/>
    </source>
</evidence>
<dbReference type="SUPFAM" id="SSF75553">
    <property type="entry name" value="Smc hinge domain"/>
    <property type="match status" value="1"/>
</dbReference>
<reference evidence="4" key="2">
    <citation type="journal article" date="2020" name="BMC">
        <title>Leishmania infection induces a limited differential gene expression in the sand fly midgut.</title>
        <authorList>
            <person name="Coutinho-Abreu I.V."/>
            <person name="Serafim T.D."/>
            <person name="Meneses C."/>
            <person name="Kamhawi S."/>
            <person name="Oliveira F."/>
            <person name="Valenzuela J.G."/>
        </authorList>
    </citation>
    <scope>NUCLEOTIDE SEQUENCE</scope>
    <source>
        <strain evidence="4">Jacobina</strain>
        <tissue evidence="4">Midgut</tissue>
    </source>
</reference>
<reference evidence="6" key="1">
    <citation type="submission" date="2012-05" db="EMBL/GenBank/DDBJ databases">
        <title>Whole Genome Assembly of Lutzomyia longipalpis.</title>
        <authorList>
            <person name="Richards S."/>
            <person name="Qu C."/>
            <person name="Dillon R."/>
            <person name="Worley K."/>
            <person name="Scherer S."/>
            <person name="Batterton M."/>
            <person name="Taylor A."/>
            <person name="Hawes A."/>
            <person name="Hernandez B."/>
            <person name="Kovar C."/>
            <person name="Mandapat C."/>
            <person name="Pham C."/>
            <person name="Qu C."/>
            <person name="Jing C."/>
            <person name="Bess C."/>
            <person name="Bandaranaike D."/>
            <person name="Ngo D."/>
            <person name="Ongeri F."/>
            <person name="Arias F."/>
            <person name="Lara F."/>
            <person name="Weissenberger G."/>
            <person name="Kamau G."/>
            <person name="Han H."/>
            <person name="Shen H."/>
            <person name="Dinh H."/>
            <person name="Khalil I."/>
            <person name="Jones J."/>
            <person name="Shafer J."/>
            <person name="Jayaseelan J."/>
            <person name="Quiroz J."/>
            <person name="Blankenburg K."/>
            <person name="Nguyen L."/>
            <person name="Jackson L."/>
            <person name="Francisco L."/>
            <person name="Tang L.-Y."/>
            <person name="Pu L.-L."/>
            <person name="Perales L."/>
            <person name="Lorensuhewa L."/>
            <person name="Munidasa M."/>
            <person name="Coyle M."/>
            <person name="Taylor M."/>
            <person name="Puazo M."/>
            <person name="Firestine M."/>
            <person name="Scheel M."/>
            <person name="Javaid M."/>
            <person name="Wang M."/>
            <person name="Li M."/>
            <person name="Tabassum N."/>
            <person name="Saada N."/>
            <person name="Osuji N."/>
            <person name="Aqrawi P."/>
            <person name="Fu Q."/>
            <person name="Thornton R."/>
            <person name="Raj R."/>
            <person name="Goodspeed R."/>
            <person name="Mata R."/>
            <person name="Najjar R."/>
            <person name="Gubbala S."/>
            <person name="Lee S."/>
            <person name="Denson S."/>
            <person name="Patil S."/>
            <person name="Macmil S."/>
            <person name="Qi S."/>
            <person name="Matskevitch T."/>
            <person name="Palculict T."/>
            <person name="Mathew T."/>
            <person name="Vee V."/>
            <person name="Velamala V."/>
            <person name="Korchina V."/>
            <person name="Cai W."/>
            <person name="Liu W."/>
            <person name="Dai W."/>
            <person name="Zou X."/>
            <person name="Zhu Y."/>
            <person name="Zhang Y."/>
            <person name="Wu Y.-Q."/>
            <person name="Xin Y."/>
            <person name="Nazarath L."/>
            <person name="Kovar C."/>
            <person name="Han Y."/>
            <person name="Muzny D."/>
            <person name="Gibbs R."/>
        </authorList>
    </citation>
    <scope>NUCLEOTIDE SEQUENCE [LARGE SCALE GENOMIC DNA]</scope>
    <source>
        <strain evidence="6">Jacobina</strain>
    </source>
</reference>
<dbReference type="Pfam" id="PF06470">
    <property type="entry name" value="SMC_hinge"/>
    <property type="match status" value="1"/>
</dbReference>
<dbReference type="InterPro" id="IPR036277">
    <property type="entry name" value="SMC_hinge_sf"/>
</dbReference>
<dbReference type="InterPro" id="IPR027417">
    <property type="entry name" value="P-loop_NTPase"/>
</dbReference>
<feature type="domain" description="SMC hinge" evidence="3">
    <location>
        <begin position="285"/>
        <end position="405"/>
    </location>
</feature>
<dbReference type="SUPFAM" id="SSF57997">
    <property type="entry name" value="Tropomyosin"/>
    <property type="match status" value="1"/>
</dbReference>
<dbReference type="EMBL" id="AJWK01020572">
    <property type="status" value="NOT_ANNOTATED_CDS"/>
    <property type="molecule type" value="Genomic_DNA"/>
</dbReference>